<feature type="region of interest" description="Disordered" evidence="2">
    <location>
        <begin position="1"/>
        <end position="29"/>
    </location>
</feature>
<evidence type="ECO:0000313" key="4">
    <source>
        <dbReference type="Proteomes" id="UP000239560"/>
    </source>
</evidence>
<feature type="compositionally biased region" description="Low complexity" evidence="2">
    <location>
        <begin position="105"/>
        <end position="116"/>
    </location>
</feature>
<feature type="region of interest" description="Disordered" evidence="2">
    <location>
        <begin position="739"/>
        <end position="758"/>
    </location>
</feature>
<evidence type="ECO:0000256" key="2">
    <source>
        <dbReference type="SAM" id="MobiDB-lite"/>
    </source>
</evidence>
<feature type="region of interest" description="Disordered" evidence="2">
    <location>
        <begin position="99"/>
        <end position="129"/>
    </location>
</feature>
<dbReference type="AlphaFoldDB" id="A0A2T0A7T5"/>
<feature type="coiled-coil region" evidence="1">
    <location>
        <begin position="624"/>
        <end position="651"/>
    </location>
</feature>
<proteinExistence type="predicted"/>
<gene>
    <name evidence="3" type="ORF">AAT19DRAFT_15632</name>
</gene>
<name>A0A2T0A7T5_RHOTO</name>
<dbReference type="Proteomes" id="UP000239560">
    <property type="component" value="Unassembled WGS sequence"/>
</dbReference>
<accession>A0A2T0A7T5</accession>
<evidence type="ECO:0000313" key="3">
    <source>
        <dbReference type="EMBL" id="PRQ74065.1"/>
    </source>
</evidence>
<organism evidence="3 4">
    <name type="scientific">Rhodotorula toruloides</name>
    <name type="common">Yeast</name>
    <name type="synonym">Rhodosporidium toruloides</name>
    <dbReference type="NCBI Taxonomy" id="5286"/>
    <lineage>
        <taxon>Eukaryota</taxon>
        <taxon>Fungi</taxon>
        <taxon>Dikarya</taxon>
        <taxon>Basidiomycota</taxon>
        <taxon>Pucciniomycotina</taxon>
        <taxon>Microbotryomycetes</taxon>
        <taxon>Sporidiobolales</taxon>
        <taxon>Sporidiobolaceae</taxon>
        <taxon>Rhodotorula</taxon>
    </lineage>
</organism>
<keyword evidence="1" id="KW-0175">Coiled coil</keyword>
<dbReference type="EMBL" id="LCTV02000007">
    <property type="protein sequence ID" value="PRQ74065.1"/>
    <property type="molecule type" value="Genomic_DNA"/>
</dbReference>
<comment type="caution">
    <text evidence="3">The sequence shown here is derived from an EMBL/GenBank/DDBJ whole genome shotgun (WGS) entry which is preliminary data.</text>
</comment>
<feature type="compositionally biased region" description="Pro residues" evidence="2">
    <location>
        <begin position="117"/>
        <end position="127"/>
    </location>
</feature>
<reference evidence="3 4" key="1">
    <citation type="journal article" date="2018" name="Elife">
        <title>Functional genomics of lipid metabolism in the oleaginous yeast Rhodosporidium toruloides.</title>
        <authorList>
            <person name="Coradetti S.T."/>
            <person name="Pinel D."/>
            <person name="Geiselman G."/>
            <person name="Ito M."/>
            <person name="Mondo S."/>
            <person name="Reilly M.C."/>
            <person name="Cheng Y.F."/>
            <person name="Bauer S."/>
            <person name="Grigoriev I."/>
            <person name="Gladden J.M."/>
            <person name="Simmons B.A."/>
            <person name="Brem R."/>
            <person name="Arkin A.P."/>
            <person name="Skerker J.M."/>
        </authorList>
    </citation>
    <scope>NUCLEOTIDE SEQUENCE [LARGE SCALE GENOMIC DNA]</scope>
    <source>
        <strain evidence="3 4">NBRC 0880</strain>
    </source>
</reference>
<protein>
    <submittedName>
        <fullName evidence="3">Uncharacterized protein</fullName>
    </submittedName>
</protein>
<sequence>MTLQQETSRPPPMAQQSSPQSTAGPPVEMSVVVATKVPAFHLRPSTSNYLLDVGKERLSSIGVADLLAGAANDALPFDLRLSALNELVQRQKVTNGVLTFPANPSLPSTPAARTPASSPPPGSPRPEPMQIEDTEHVLAPTDDAAHGGDTISVVMDDGPGVEIKVDNAGQVAGVASAAGGRPAPPPPPSLTLTPLDARRHLETRGLTSSSSWPAELSYRPSKGAFAGSACVNSSLIPAGLRPPLTDGARADVLAAALVVADYYAVQRAEYSRYSTKYGFRPDLSNLLTSAEKSTMPAQQQADLLSTLLTGAHVVLARRYTIYAEQVNGADVKELLSLGVPFVGPALDWDSLINDTNFAGPELAVQLRKAELTLSTKENRYAQGKVVELSLSRAMERVAQHETQLLHWHPKMPTAAVRDYDSVRQHPSFNFIRNRLRTSTLSALRRHFAKSDDVVPSTAFTIHYLADEDWSSKVIETIQETQNSVAGFAPVTAGLNYGDGTVDSFIHSSAAFWFWYPFLRGFWDEEVPKLIAQVRAEKASSTSPGQLSSGESSNEALRTFNLHKTAKGIVRIANSNDRRSAAKSAIGDAQHLASMTTLFEHGGQSSRIVALPPLHSTSAAGQTHVWEFSSSAAELEKQIEKLNQDIKEKHIATIEWFGEGVEPVSSFDRGRLGFTRPASCVHDAPYRFDQFSANAIESDDGLVRLQYDNRMPPVIDSSLLGHQNFIDKHLKADEPLPPHGTSVIDGQQRRCDVDEDSPWNPAEKIEEQARYLRTEVEAIASSAEAVALFLEIRKMLEDAAVSLTSGSAFGKHYNGRVGLDSFYMCRDALQIVYDEGFVEKEDMQMLWSLMVNTLTFAVLSKRPAILVSILPAAIHALDLQLNNPADAGRAEQLLAQVHQQFGNAMLCLIVHSDAQRFVPNTPDLRDPIRNFAVLFDLLARHGQCATCGRATYANKACHPVPIAQAGSRTLSWTTMGSARAVAQAVWTKPVILGMWGGIAPGEAMVGCLYEYEMLGMSLSARAAAKAFTSLTHKDCKTGRSRKTLIPLAVQKALGGKDKHVVQGGEQQED</sequence>
<evidence type="ECO:0000256" key="1">
    <source>
        <dbReference type="SAM" id="Coils"/>
    </source>
</evidence>